<evidence type="ECO:0000256" key="3">
    <source>
        <dbReference type="SAM" id="SignalP"/>
    </source>
</evidence>
<dbReference type="InterPro" id="IPR000914">
    <property type="entry name" value="SBP_5_dom"/>
</dbReference>
<dbReference type="EMBL" id="HG938354">
    <property type="protein sequence ID" value="CDN51002.1"/>
    <property type="molecule type" value="Genomic_DNA"/>
</dbReference>
<keyword evidence="5" id="KW-0614">Plasmid</keyword>
<gene>
    <name evidence="5" type="ORF">RG540_PA03240</name>
</gene>
<dbReference type="PROSITE" id="PS51318">
    <property type="entry name" value="TAT"/>
    <property type="match status" value="1"/>
</dbReference>
<comment type="subcellular location">
    <subcellularLocation>
        <location evidence="1">Periplasm</location>
    </subcellularLocation>
</comment>
<dbReference type="OrthoDB" id="9803988at2"/>
<dbReference type="PROSITE" id="PS01040">
    <property type="entry name" value="SBP_BACTERIAL_5"/>
    <property type="match status" value="1"/>
</dbReference>
<evidence type="ECO:0000259" key="4">
    <source>
        <dbReference type="Pfam" id="PF00496"/>
    </source>
</evidence>
<dbReference type="InterPro" id="IPR006311">
    <property type="entry name" value="TAT_signal"/>
</dbReference>
<dbReference type="InterPro" id="IPR023765">
    <property type="entry name" value="SBP_5_CS"/>
</dbReference>
<dbReference type="InterPro" id="IPR039424">
    <property type="entry name" value="SBP_5"/>
</dbReference>
<evidence type="ECO:0000256" key="1">
    <source>
        <dbReference type="ARBA" id="ARBA00004418"/>
    </source>
</evidence>
<feature type="signal peptide" evidence="3">
    <location>
        <begin position="1"/>
        <end position="26"/>
    </location>
</feature>
<geneLocation type="plasmid" evidence="6">
    <name>II</name>
</geneLocation>
<accession>A0A068SXN3</accession>
<dbReference type="GeneID" id="24260503"/>
<organism evidence="5 6">
    <name type="scientific">Neorhizobium galegae bv. orientalis str. HAMBI 540</name>
    <dbReference type="NCBI Taxonomy" id="1028800"/>
    <lineage>
        <taxon>Bacteria</taxon>
        <taxon>Pseudomonadati</taxon>
        <taxon>Pseudomonadota</taxon>
        <taxon>Alphaproteobacteria</taxon>
        <taxon>Hyphomicrobiales</taxon>
        <taxon>Rhizobiaceae</taxon>
        <taxon>Rhizobium/Agrobacterium group</taxon>
        <taxon>Neorhizobium</taxon>
    </lineage>
</organism>
<sequence>MIKLKRRAFLAGTSAVLILPALPALAVDYKEAGLLKDKVASGALPPVKDRLPANPLVIKPVESVGKYGGDWKLALVGGGSLSMLFRYQAYEPLLRYTPDWSGVTLNVAEAFDGNADSTVYTVRLRKGMKWSDGHPYTTADVKFWYDTVLTDKRVAVTSQGHWKTAGKPAKLEVVDEQTFKVIFEKPNGMFPLQVAWSNLDHTTRCPKHYLEQFHIDYNPKADELAKQRGFQSWIAAFQSASGFQDDNAFFLNSSKKPCLNAWMFTIAPGENTERVVAERNPYYWKVDTEGNQLPYMDRIVYQMVADPQVLLLKCMQGEIDLMDQYIATPNNKSVLYDARKQGGYDFYTLTSTEANVMNFIFNLNHNDETKRKLFRNKKFRAALSTALDRQTLIDAVLVGQGAPAQPSIKEGDPLYNEVLAKQFTEYSVDKANAMLDELIPKRDSQNFRLDEKGRRLTIIFEIDQARPIFLDLFQLVIPMFQAVGIDAQMRTMDRSLWETRVRQGRDFDATAHQFGANGGVAAMLDPRYYVPTDSNAMYAPAWQLWYLDPKNANAEEPPEDTKKQLALYDKLKATSDQAGQREIMKQLLQGAAETFYVFGISQPPDGYGIVKNNMKNITKTMPNSFGWPTPAPTMPEQFYKV</sequence>
<dbReference type="GO" id="GO:1904680">
    <property type="term" value="F:peptide transmembrane transporter activity"/>
    <property type="evidence" value="ECO:0007669"/>
    <property type="project" value="TreeGrafter"/>
</dbReference>
<reference evidence="6" key="1">
    <citation type="journal article" date="2014" name="BMC Genomics">
        <title>Genome sequencing of two Neorhizobium galegae strains reveals a noeT gene responsible for the unusual acetylation of the nodulation factors.</title>
        <authorList>
            <person name="Osterman J."/>
            <person name="Marsh J."/>
            <person name="Laine P.K."/>
            <person name="Zeng Z."/>
            <person name="Alatalo E."/>
            <person name="Sullivan J.T."/>
            <person name="Young J.P."/>
            <person name="Thomas-Oates J."/>
            <person name="Paulin L."/>
            <person name="Lindstrom K."/>
        </authorList>
    </citation>
    <scope>NUCLEOTIDE SEQUENCE [LARGE SCALE GENOMIC DNA]</scope>
    <source>
        <strain evidence="6">HAMBI 540</strain>
    </source>
</reference>
<evidence type="ECO:0000313" key="6">
    <source>
        <dbReference type="Proteomes" id="UP000028181"/>
    </source>
</evidence>
<dbReference type="PATRIC" id="fig|1028800.3.peg.4938"/>
<dbReference type="GO" id="GO:0030288">
    <property type="term" value="C:outer membrane-bounded periplasmic space"/>
    <property type="evidence" value="ECO:0007669"/>
    <property type="project" value="UniProtKB-ARBA"/>
</dbReference>
<dbReference type="CDD" id="cd08500">
    <property type="entry name" value="PBP2_NikA_DppA_OppA_like_4"/>
    <property type="match status" value="1"/>
</dbReference>
<dbReference type="PANTHER" id="PTHR30290:SF62">
    <property type="entry name" value="OLIGOPEPTIDE ABC TRANSPORTER, PERIPLASMIC OLIGOPEPTIDE-BINDING PROTEIN"/>
    <property type="match status" value="1"/>
</dbReference>
<dbReference type="KEGG" id="ngg:RG540_PA03240"/>
<dbReference type="Pfam" id="PF00496">
    <property type="entry name" value="SBP_bac_5"/>
    <property type="match status" value="1"/>
</dbReference>
<evidence type="ECO:0000313" key="5">
    <source>
        <dbReference type="EMBL" id="CDN51002.1"/>
    </source>
</evidence>
<dbReference type="SUPFAM" id="SSF53850">
    <property type="entry name" value="Periplasmic binding protein-like II"/>
    <property type="match status" value="1"/>
</dbReference>
<dbReference type="Gene3D" id="3.40.190.10">
    <property type="entry name" value="Periplasmic binding protein-like II"/>
    <property type="match status" value="1"/>
</dbReference>
<dbReference type="PANTHER" id="PTHR30290">
    <property type="entry name" value="PERIPLASMIC BINDING COMPONENT OF ABC TRANSPORTER"/>
    <property type="match status" value="1"/>
</dbReference>
<proteinExistence type="inferred from homology"/>
<comment type="similarity">
    <text evidence="2">Belongs to the bacterial solute-binding protein 5 family.</text>
</comment>
<evidence type="ECO:0000256" key="2">
    <source>
        <dbReference type="ARBA" id="ARBA00005695"/>
    </source>
</evidence>
<dbReference type="RefSeq" id="WP_041364232.1">
    <property type="nucleotide sequence ID" value="NZ_HG938354.1"/>
</dbReference>
<dbReference type="Gene3D" id="3.90.76.10">
    <property type="entry name" value="Dipeptide-binding Protein, Domain 1"/>
    <property type="match status" value="1"/>
</dbReference>
<dbReference type="AlphaFoldDB" id="A0A068SXN3"/>
<feature type="chain" id="PRO_5001653485" evidence="3">
    <location>
        <begin position="27"/>
        <end position="641"/>
    </location>
</feature>
<dbReference type="Proteomes" id="UP000028181">
    <property type="component" value="Plasmid pHAMBI540a"/>
</dbReference>
<protein>
    <submittedName>
        <fullName evidence="5">Periplasmic alpha-galactoside-binding protein</fullName>
    </submittedName>
</protein>
<keyword evidence="3" id="KW-0732">Signal</keyword>
<dbReference type="Gene3D" id="3.10.105.10">
    <property type="entry name" value="Dipeptide-binding Protein, Domain 3"/>
    <property type="match status" value="1"/>
</dbReference>
<keyword evidence="6" id="KW-1185">Reference proteome</keyword>
<name>A0A068SXN3_NEOGA</name>
<dbReference type="GO" id="GO:0043190">
    <property type="term" value="C:ATP-binding cassette (ABC) transporter complex"/>
    <property type="evidence" value="ECO:0007669"/>
    <property type="project" value="InterPro"/>
</dbReference>
<dbReference type="eggNOG" id="COG0747">
    <property type="taxonomic scope" value="Bacteria"/>
</dbReference>
<dbReference type="GO" id="GO:0015833">
    <property type="term" value="P:peptide transport"/>
    <property type="evidence" value="ECO:0007669"/>
    <property type="project" value="TreeGrafter"/>
</dbReference>
<dbReference type="HOGENOM" id="CLU_017028_8_2_5"/>
<feature type="domain" description="Solute-binding protein family 5" evidence="4">
    <location>
        <begin position="105"/>
        <end position="518"/>
    </location>
</feature>